<evidence type="ECO:0000256" key="1">
    <source>
        <dbReference type="SAM" id="Phobius"/>
    </source>
</evidence>
<proteinExistence type="predicted"/>
<keyword evidence="3" id="KW-1185">Reference proteome</keyword>
<keyword evidence="1" id="KW-1133">Transmembrane helix</keyword>
<reference evidence="2" key="1">
    <citation type="submission" date="2021-06" db="EMBL/GenBank/DDBJ databases">
        <title>Sequencing of actinobacteria type strains.</title>
        <authorList>
            <person name="Nguyen G.-S."/>
            <person name="Wentzel A."/>
        </authorList>
    </citation>
    <scope>NUCLEOTIDE SEQUENCE</scope>
    <source>
        <strain evidence="2">P38-E01</strain>
    </source>
</reference>
<organism evidence="2 3">
    <name type="scientific">Streptomyces tardus</name>
    <dbReference type="NCBI Taxonomy" id="2780544"/>
    <lineage>
        <taxon>Bacteria</taxon>
        <taxon>Bacillati</taxon>
        <taxon>Actinomycetota</taxon>
        <taxon>Actinomycetes</taxon>
        <taxon>Kitasatosporales</taxon>
        <taxon>Streptomycetaceae</taxon>
        <taxon>Streptomyces</taxon>
    </lineage>
</organism>
<feature type="transmembrane region" description="Helical" evidence="1">
    <location>
        <begin position="65"/>
        <end position="81"/>
    </location>
</feature>
<dbReference type="Pfam" id="PF20064">
    <property type="entry name" value="DUF6463"/>
    <property type="match status" value="1"/>
</dbReference>
<dbReference type="RefSeq" id="WP_211043095.1">
    <property type="nucleotide sequence ID" value="NZ_JAELVF020000001.1"/>
</dbReference>
<keyword evidence="1" id="KW-0472">Membrane</keyword>
<comment type="caution">
    <text evidence="2">The sequence shown here is derived from an EMBL/GenBank/DDBJ whole genome shotgun (WGS) entry which is preliminary data.</text>
</comment>
<name>A0A949JEM2_9ACTN</name>
<dbReference type="EMBL" id="JAELVF020000001">
    <property type="protein sequence ID" value="MBU7598556.1"/>
    <property type="molecule type" value="Genomic_DNA"/>
</dbReference>
<dbReference type="Proteomes" id="UP000694501">
    <property type="component" value="Unassembled WGS sequence"/>
</dbReference>
<dbReference type="InterPro" id="IPR045590">
    <property type="entry name" value="DUF6463"/>
</dbReference>
<feature type="transmembrane region" description="Helical" evidence="1">
    <location>
        <begin position="87"/>
        <end position="103"/>
    </location>
</feature>
<evidence type="ECO:0000313" key="2">
    <source>
        <dbReference type="EMBL" id="MBU7598556.1"/>
    </source>
</evidence>
<accession>A0A949JEM2</accession>
<dbReference type="AlphaFoldDB" id="A0A949JEM2"/>
<keyword evidence="1" id="KW-0812">Transmembrane</keyword>
<evidence type="ECO:0000313" key="3">
    <source>
        <dbReference type="Proteomes" id="UP000694501"/>
    </source>
</evidence>
<gene>
    <name evidence="2" type="ORF">JGS22_013265</name>
</gene>
<feature type="transmembrane region" description="Helical" evidence="1">
    <location>
        <begin position="33"/>
        <end position="53"/>
    </location>
</feature>
<protein>
    <submittedName>
        <fullName evidence="2">Uncharacterized protein</fullName>
    </submittedName>
</protein>
<sequence length="109" mass="12104">MREGLADGLREGGWNGFTLEPSTTLAEFRRSEAFWGTFGSFGAPMLVFGSHVVWSARRGRRVPGWLGWALVAWGAPLSFVLPKSPAWTVPAIGALLILGDRNRRRNRQH</sequence>